<dbReference type="InterPro" id="IPR011990">
    <property type="entry name" value="TPR-like_helical_dom_sf"/>
</dbReference>
<accession>A0A9P6E8V7</accession>
<name>A0A9P6E8V7_9AGAR</name>
<dbReference type="Gene3D" id="1.25.40.10">
    <property type="entry name" value="Tetratricopeptide repeat domain"/>
    <property type="match status" value="1"/>
</dbReference>
<reference evidence="1" key="1">
    <citation type="submission" date="2020-11" db="EMBL/GenBank/DDBJ databases">
        <authorList>
            <consortium name="DOE Joint Genome Institute"/>
            <person name="Ahrendt S."/>
            <person name="Riley R."/>
            <person name="Andreopoulos W."/>
            <person name="Labutti K."/>
            <person name="Pangilinan J."/>
            <person name="Ruiz-Duenas F.J."/>
            <person name="Barrasa J.M."/>
            <person name="Sanchez-Garcia M."/>
            <person name="Camarero S."/>
            <person name="Miyauchi S."/>
            <person name="Serrano A."/>
            <person name="Linde D."/>
            <person name="Babiker R."/>
            <person name="Drula E."/>
            <person name="Ayuso-Fernandez I."/>
            <person name="Pacheco R."/>
            <person name="Padilla G."/>
            <person name="Ferreira P."/>
            <person name="Barriuso J."/>
            <person name="Kellner H."/>
            <person name="Castanera R."/>
            <person name="Alfaro M."/>
            <person name="Ramirez L."/>
            <person name="Pisabarro A.G."/>
            <person name="Kuo A."/>
            <person name="Tritt A."/>
            <person name="Lipzen A."/>
            <person name="He G."/>
            <person name="Yan M."/>
            <person name="Ng V."/>
            <person name="Cullen D."/>
            <person name="Martin F."/>
            <person name="Rosso M.-N."/>
            <person name="Henrissat B."/>
            <person name="Hibbett D."/>
            <person name="Martinez A.T."/>
            <person name="Grigoriev I.V."/>
        </authorList>
    </citation>
    <scope>NUCLEOTIDE SEQUENCE</scope>
    <source>
        <strain evidence="1">CBS 506.95</strain>
    </source>
</reference>
<sequence>MDKITKYLRQRKIDRAEERFRKFNSYYQGKGWIYMAVEDLDNIPATIHGKAEGNLETAARILNLTHAYWEQYQEHYGSEGASRGQDLNQKCYDLLCEKLGLWSEWTLVSLKSLCRWNIGSTERTMIVDRIIAWIKEMNKISNASLVEDVILCCFRNDDHSDSVKALVHLYALYEERDSLSPMTLNHRDSWPRFLFNLHLARQEWEAETVVTKYLALTTNFSLRNGAKICAYQGEVQIKQGQLVHGEATLQKGMESKDKCGGHFSCCEQLLSFYLQQERWNDAERVGLYLIEKNISRSRSYHSKATQKATRVIRMNRWRTFDWIDAQVYNLHELYNNKRQLAMAYVNLKRYNEAQKLLEELMENKMHTENPILVASKELLVTVYIESGKFDEAEKIQEKIIEEITEKFGYDSDKLIPELERLADIYQKNNHLGKRHHVKLRLLRYR</sequence>
<proteinExistence type="predicted"/>
<protein>
    <submittedName>
        <fullName evidence="1">Uncharacterized protein</fullName>
    </submittedName>
</protein>
<dbReference type="EMBL" id="MU157896">
    <property type="protein sequence ID" value="KAF9524592.1"/>
    <property type="molecule type" value="Genomic_DNA"/>
</dbReference>
<comment type="caution">
    <text evidence="1">The sequence shown here is derived from an EMBL/GenBank/DDBJ whole genome shotgun (WGS) entry which is preliminary data.</text>
</comment>
<evidence type="ECO:0000313" key="2">
    <source>
        <dbReference type="Proteomes" id="UP000807306"/>
    </source>
</evidence>
<gene>
    <name evidence="1" type="ORF">CPB83DRAFT_909796</name>
</gene>
<keyword evidence="2" id="KW-1185">Reference proteome</keyword>
<dbReference type="AlphaFoldDB" id="A0A9P6E8V7"/>
<dbReference type="Proteomes" id="UP000807306">
    <property type="component" value="Unassembled WGS sequence"/>
</dbReference>
<dbReference type="SUPFAM" id="SSF48452">
    <property type="entry name" value="TPR-like"/>
    <property type="match status" value="1"/>
</dbReference>
<dbReference type="OrthoDB" id="10260758at2759"/>
<evidence type="ECO:0000313" key="1">
    <source>
        <dbReference type="EMBL" id="KAF9524592.1"/>
    </source>
</evidence>
<organism evidence="1 2">
    <name type="scientific">Crepidotus variabilis</name>
    <dbReference type="NCBI Taxonomy" id="179855"/>
    <lineage>
        <taxon>Eukaryota</taxon>
        <taxon>Fungi</taxon>
        <taxon>Dikarya</taxon>
        <taxon>Basidiomycota</taxon>
        <taxon>Agaricomycotina</taxon>
        <taxon>Agaricomycetes</taxon>
        <taxon>Agaricomycetidae</taxon>
        <taxon>Agaricales</taxon>
        <taxon>Agaricineae</taxon>
        <taxon>Crepidotaceae</taxon>
        <taxon>Crepidotus</taxon>
    </lineage>
</organism>